<dbReference type="Proteomes" id="UP000318833">
    <property type="component" value="Unassembled WGS sequence"/>
</dbReference>
<comment type="caution">
    <text evidence="2">The sequence shown here is derived from an EMBL/GenBank/DDBJ whole genome shotgun (WGS) entry which is preliminary data.</text>
</comment>
<gene>
    <name evidence="2" type="ORF">FOF46_24210</name>
</gene>
<dbReference type="InterPro" id="IPR050229">
    <property type="entry name" value="GlpE_sulfurtransferase"/>
</dbReference>
<dbReference type="AlphaFoldDB" id="A0A554VDQ4"/>
<dbReference type="InterPro" id="IPR036873">
    <property type="entry name" value="Rhodanese-like_dom_sf"/>
</dbReference>
<dbReference type="PANTHER" id="PTHR43031">
    <property type="entry name" value="FAD-DEPENDENT OXIDOREDUCTASE"/>
    <property type="match status" value="1"/>
</dbReference>
<dbReference type="RefSeq" id="WP_143918248.1">
    <property type="nucleotide sequence ID" value="NZ_CANLVC010000002.1"/>
</dbReference>
<dbReference type="PROSITE" id="PS50206">
    <property type="entry name" value="RHODANESE_3"/>
    <property type="match status" value="1"/>
</dbReference>
<sequence>MNKILLTLILVIIIYGTYKIYQQVNIAKDLDRLVAKGAIILDVRTSKEFSEGHINNAINMSLGSIRERYIELDTSKIYITCCSHGLRSIKAVNLLKERGIKKVYNGGVWSDLEEIINENK</sequence>
<dbReference type="CDD" id="cd00158">
    <property type="entry name" value="RHOD"/>
    <property type="match status" value="1"/>
</dbReference>
<name>A0A554VDQ4_9FLAO</name>
<dbReference type="SUPFAM" id="SSF52821">
    <property type="entry name" value="Rhodanese/Cell cycle control phosphatase"/>
    <property type="match status" value="1"/>
</dbReference>
<dbReference type="Gene3D" id="3.40.250.10">
    <property type="entry name" value="Rhodanese-like domain"/>
    <property type="match status" value="1"/>
</dbReference>
<reference evidence="2 3" key="1">
    <citation type="submission" date="2019-07" db="EMBL/GenBank/DDBJ databases">
        <title>The draft genome sequence of Aquimarina algiphila M91.</title>
        <authorList>
            <person name="Meng X."/>
        </authorList>
    </citation>
    <scope>NUCLEOTIDE SEQUENCE [LARGE SCALE GENOMIC DNA]</scope>
    <source>
        <strain evidence="2 3">M91</strain>
    </source>
</reference>
<evidence type="ECO:0000313" key="3">
    <source>
        <dbReference type="Proteomes" id="UP000318833"/>
    </source>
</evidence>
<dbReference type="Pfam" id="PF00581">
    <property type="entry name" value="Rhodanese"/>
    <property type="match status" value="1"/>
</dbReference>
<dbReference type="PANTHER" id="PTHR43031:SF1">
    <property type="entry name" value="PYRIDINE NUCLEOTIDE-DISULPHIDE OXIDOREDUCTASE"/>
    <property type="match status" value="1"/>
</dbReference>
<accession>A0A554VDQ4</accession>
<proteinExistence type="predicted"/>
<feature type="domain" description="Rhodanese" evidence="1">
    <location>
        <begin position="34"/>
        <end position="120"/>
    </location>
</feature>
<keyword evidence="3" id="KW-1185">Reference proteome</keyword>
<dbReference type="EMBL" id="VLNR01000067">
    <property type="protein sequence ID" value="TSE05044.1"/>
    <property type="molecule type" value="Genomic_DNA"/>
</dbReference>
<dbReference type="InterPro" id="IPR001763">
    <property type="entry name" value="Rhodanese-like_dom"/>
</dbReference>
<protein>
    <submittedName>
        <fullName evidence="2">Rhodanese-like domain-containing protein</fullName>
    </submittedName>
</protein>
<evidence type="ECO:0000313" key="2">
    <source>
        <dbReference type="EMBL" id="TSE05044.1"/>
    </source>
</evidence>
<dbReference type="SMART" id="SM00450">
    <property type="entry name" value="RHOD"/>
    <property type="match status" value="1"/>
</dbReference>
<dbReference type="OrthoDB" id="9800872at2"/>
<organism evidence="2 3">
    <name type="scientific">Aquimarina algiphila</name>
    <dbReference type="NCBI Taxonomy" id="2047982"/>
    <lineage>
        <taxon>Bacteria</taxon>
        <taxon>Pseudomonadati</taxon>
        <taxon>Bacteroidota</taxon>
        <taxon>Flavobacteriia</taxon>
        <taxon>Flavobacteriales</taxon>
        <taxon>Flavobacteriaceae</taxon>
        <taxon>Aquimarina</taxon>
    </lineage>
</organism>
<evidence type="ECO:0000259" key="1">
    <source>
        <dbReference type="PROSITE" id="PS50206"/>
    </source>
</evidence>